<name>A0A7J8NNE9_GOSRA</name>
<dbReference type="AlphaFoldDB" id="A0A7J8NNE9"/>
<evidence type="ECO:0000313" key="1">
    <source>
        <dbReference type="EMBL" id="MBA0578488.1"/>
    </source>
</evidence>
<proteinExistence type="predicted"/>
<accession>A0A7J8NNE9</accession>
<sequence>MFSLLQGVPPRLLVTL</sequence>
<comment type="caution">
    <text evidence="1">The sequence shown here is derived from an EMBL/GenBank/DDBJ whole genome shotgun (WGS) entry which is preliminary data.</text>
</comment>
<evidence type="ECO:0000313" key="2">
    <source>
        <dbReference type="Proteomes" id="UP000593578"/>
    </source>
</evidence>
<gene>
    <name evidence="1" type="ORF">Gorai_020768</name>
</gene>
<dbReference type="EMBL" id="JABEZZ010000001">
    <property type="protein sequence ID" value="MBA0578488.1"/>
    <property type="molecule type" value="Genomic_DNA"/>
</dbReference>
<organism evidence="1 2">
    <name type="scientific">Gossypium raimondii</name>
    <name type="common">Peruvian cotton</name>
    <name type="synonym">Gossypium klotzschianum subsp. raimondii</name>
    <dbReference type="NCBI Taxonomy" id="29730"/>
    <lineage>
        <taxon>Eukaryota</taxon>
        <taxon>Viridiplantae</taxon>
        <taxon>Streptophyta</taxon>
        <taxon>Embryophyta</taxon>
        <taxon>Tracheophyta</taxon>
        <taxon>Spermatophyta</taxon>
        <taxon>Magnoliopsida</taxon>
        <taxon>eudicotyledons</taxon>
        <taxon>Gunneridae</taxon>
        <taxon>Pentapetalae</taxon>
        <taxon>rosids</taxon>
        <taxon>malvids</taxon>
        <taxon>Malvales</taxon>
        <taxon>Malvaceae</taxon>
        <taxon>Malvoideae</taxon>
        <taxon>Gossypium</taxon>
    </lineage>
</organism>
<reference evidence="1 2" key="1">
    <citation type="journal article" date="2019" name="Genome Biol. Evol.">
        <title>Insights into the evolution of the New World diploid cottons (Gossypium, subgenus Houzingenia) based on genome sequencing.</title>
        <authorList>
            <person name="Grover C.E."/>
            <person name="Arick M.A. 2nd"/>
            <person name="Thrash A."/>
            <person name="Conover J.L."/>
            <person name="Sanders W.S."/>
            <person name="Peterson D.G."/>
            <person name="Frelichowski J.E."/>
            <person name="Scheffler J.A."/>
            <person name="Scheffler B.E."/>
            <person name="Wendel J.F."/>
        </authorList>
    </citation>
    <scope>NUCLEOTIDE SEQUENCE [LARGE SCALE GENOMIC DNA]</scope>
    <source>
        <strain evidence="1">8</strain>
        <tissue evidence="1">Leaf</tissue>
    </source>
</reference>
<dbReference type="Proteomes" id="UP000593578">
    <property type="component" value="Unassembled WGS sequence"/>
</dbReference>
<protein>
    <submittedName>
        <fullName evidence="1">Uncharacterized protein</fullName>
    </submittedName>
</protein>